<feature type="region of interest" description="Disordered" evidence="1">
    <location>
        <begin position="408"/>
        <end position="495"/>
    </location>
</feature>
<gene>
    <name evidence="3" type="ORF">MAR_005831</name>
</gene>
<dbReference type="Proteomes" id="UP001164746">
    <property type="component" value="Chromosome 9"/>
</dbReference>
<feature type="compositionally biased region" description="Low complexity" evidence="1">
    <location>
        <begin position="276"/>
        <end position="323"/>
    </location>
</feature>
<feature type="compositionally biased region" description="Basic and acidic residues" evidence="1">
    <location>
        <begin position="328"/>
        <end position="344"/>
    </location>
</feature>
<feature type="compositionally biased region" description="Acidic residues" evidence="1">
    <location>
        <begin position="716"/>
        <end position="728"/>
    </location>
</feature>
<proteinExistence type="predicted"/>
<evidence type="ECO:0000313" key="3">
    <source>
        <dbReference type="EMBL" id="WAR15726.1"/>
    </source>
</evidence>
<evidence type="ECO:0000313" key="4">
    <source>
        <dbReference type="Proteomes" id="UP001164746"/>
    </source>
</evidence>
<feature type="compositionally biased region" description="Basic and acidic residues" evidence="1">
    <location>
        <begin position="668"/>
        <end position="704"/>
    </location>
</feature>
<feature type="compositionally biased region" description="Basic and acidic residues" evidence="1">
    <location>
        <begin position="466"/>
        <end position="495"/>
    </location>
</feature>
<feature type="region of interest" description="Disordered" evidence="1">
    <location>
        <begin position="224"/>
        <end position="344"/>
    </location>
</feature>
<dbReference type="PROSITE" id="PS00028">
    <property type="entry name" value="ZINC_FINGER_C2H2_1"/>
    <property type="match status" value="1"/>
</dbReference>
<feature type="compositionally biased region" description="Basic and acidic residues" evidence="1">
    <location>
        <begin position="574"/>
        <end position="585"/>
    </location>
</feature>
<reference evidence="3" key="1">
    <citation type="submission" date="2022-11" db="EMBL/GenBank/DDBJ databases">
        <title>Centuries of genome instability and evolution in soft-shell clam transmissible cancer (bioRxiv).</title>
        <authorList>
            <person name="Hart S.F.M."/>
            <person name="Yonemitsu M.A."/>
            <person name="Giersch R.M."/>
            <person name="Beal B.F."/>
            <person name="Arriagada G."/>
            <person name="Davis B.W."/>
            <person name="Ostrander E.A."/>
            <person name="Goff S.P."/>
            <person name="Metzger M.J."/>
        </authorList>
    </citation>
    <scope>NUCLEOTIDE SEQUENCE</scope>
    <source>
        <strain evidence="3">MELC-2E11</strain>
        <tissue evidence="3">Siphon/mantle</tissue>
    </source>
</reference>
<organism evidence="3 4">
    <name type="scientific">Mya arenaria</name>
    <name type="common">Soft-shell clam</name>
    <dbReference type="NCBI Taxonomy" id="6604"/>
    <lineage>
        <taxon>Eukaryota</taxon>
        <taxon>Metazoa</taxon>
        <taxon>Spiralia</taxon>
        <taxon>Lophotrochozoa</taxon>
        <taxon>Mollusca</taxon>
        <taxon>Bivalvia</taxon>
        <taxon>Autobranchia</taxon>
        <taxon>Heteroconchia</taxon>
        <taxon>Euheterodonta</taxon>
        <taxon>Imparidentia</taxon>
        <taxon>Neoheterodontei</taxon>
        <taxon>Myida</taxon>
        <taxon>Myoidea</taxon>
        <taxon>Myidae</taxon>
        <taxon>Mya</taxon>
    </lineage>
</organism>
<evidence type="ECO:0000259" key="2">
    <source>
        <dbReference type="PROSITE" id="PS00028"/>
    </source>
</evidence>
<feature type="domain" description="C2H2-type" evidence="2">
    <location>
        <begin position="19"/>
        <end position="39"/>
    </location>
</feature>
<feature type="compositionally biased region" description="Basic and acidic residues" evidence="1">
    <location>
        <begin position="260"/>
        <end position="275"/>
    </location>
</feature>
<feature type="compositionally biased region" description="Basic and acidic residues" evidence="1">
    <location>
        <begin position="605"/>
        <end position="631"/>
    </location>
</feature>
<dbReference type="EMBL" id="CP111020">
    <property type="protein sequence ID" value="WAR15726.1"/>
    <property type="molecule type" value="Genomic_DNA"/>
</dbReference>
<accession>A0ABY7F4J4</accession>
<sequence length="738" mass="81736">MDNQLFTGGPFLDDMPQVCTLCGLVFNNSLAHQHHMQLHMLANAQLMGSQPPPDPGFLDSDIAALPTKAYTYVSEAALPKPYGSAQTSTAPGPAIDMAVNPLGTGYFNALTQKLINPSFSINNDFSKPGSSGGGSGAHGQKGKIYFENGALINNEYDKISDSNDDDDLDRILDLDTIDAKTDKIDSSKDFEIEELLNEFNEKQEDMKNNSGHLDDFLKDVIGEPSKAKAEAKPSKTEESFMPPEAIEFNQSAIAELLDAEMEKIDMETKEVEKSRLSAISSSGPSSSTTSDSVDDTTSSFPTLTTTATSTTPTSVVSTVSAASGSDAKPPDSEPKKDEDHVDFDIPKVGKLMKIRKYVEIQKQKEQTAVKQVAVKVHEKKEPPVEEKPQLQTIIVQVSKRKKIEYGPYINKQSLLEGKPKNMPAEASPPKPFRPKPKPQTPVRRTFNLRERRNKPDFATLAGTHPRNSDGKKSEEKSKDKTEKVDKDEKDIDSKDIVEVMEIVNETVEGEIDTANELSGKILTRNKEKEKMKDKSSDEKKKLVKVEDKSADIAKNNENETVVDNGKPKLRSRHVKTETENVETKNLRKRNIKVSPDSGIKHKVKKTDPDDAPEKETRSKGKQKGDKTEIKKCSVNLGEKLNTSEAKSKGKLDKSRVIKGRTENTILEQGKEETPKEVSVDIETNKDIDIETVDGKPDEDYKEIADESNTTAKQTELEEVVEEDNDNADDVNMKEKIKK</sequence>
<keyword evidence="4" id="KW-1185">Reference proteome</keyword>
<name>A0ABY7F4J4_MYAAR</name>
<feature type="region of interest" description="Disordered" evidence="1">
    <location>
        <begin position="549"/>
        <end position="738"/>
    </location>
</feature>
<protein>
    <recommendedName>
        <fullName evidence="2">C2H2-type domain-containing protein</fullName>
    </recommendedName>
</protein>
<feature type="compositionally biased region" description="Basic and acidic residues" evidence="1">
    <location>
        <begin position="645"/>
        <end position="661"/>
    </location>
</feature>
<dbReference type="InterPro" id="IPR013087">
    <property type="entry name" value="Znf_C2H2_type"/>
</dbReference>
<evidence type="ECO:0000256" key="1">
    <source>
        <dbReference type="SAM" id="MobiDB-lite"/>
    </source>
</evidence>
<feature type="compositionally biased region" description="Basic and acidic residues" evidence="1">
    <location>
        <begin position="224"/>
        <end position="238"/>
    </location>
</feature>
<feature type="region of interest" description="Disordered" evidence="1">
    <location>
        <begin position="525"/>
        <end position="544"/>
    </location>
</feature>